<evidence type="ECO:0000256" key="1">
    <source>
        <dbReference type="ARBA" id="ARBA00023125"/>
    </source>
</evidence>
<dbReference type="InterPro" id="IPR050109">
    <property type="entry name" value="HTH-type_TetR-like_transc_reg"/>
</dbReference>
<dbReference type="InterPro" id="IPR001647">
    <property type="entry name" value="HTH_TetR"/>
</dbReference>
<dbReference type="PRINTS" id="PR00455">
    <property type="entry name" value="HTHTETR"/>
</dbReference>
<dbReference type="RefSeq" id="WP_342729177.1">
    <property type="nucleotide sequence ID" value="NZ_FOEH01000005.1"/>
</dbReference>
<evidence type="ECO:0000313" key="5">
    <source>
        <dbReference type="Proteomes" id="UP000198733"/>
    </source>
</evidence>
<organism evidence="4 5">
    <name type="scientific">Virgibacillus subterraneus</name>
    <dbReference type="NCBI Taxonomy" id="621109"/>
    <lineage>
        <taxon>Bacteria</taxon>
        <taxon>Bacillati</taxon>
        <taxon>Bacillota</taxon>
        <taxon>Bacilli</taxon>
        <taxon>Bacillales</taxon>
        <taxon>Bacillaceae</taxon>
        <taxon>Virgibacillus</taxon>
    </lineage>
</organism>
<evidence type="ECO:0000313" key="4">
    <source>
        <dbReference type="EMBL" id="SEQ71727.1"/>
    </source>
</evidence>
<dbReference type="InterPro" id="IPR036271">
    <property type="entry name" value="Tet_transcr_reg_TetR-rel_C_sf"/>
</dbReference>
<dbReference type="Gene3D" id="1.10.357.10">
    <property type="entry name" value="Tetracycline Repressor, domain 2"/>
    <property type="match status" value="1"/>
</dbReference>
<dbReference type="EMBL" id="FOEH01000005">
    <property type="protein sequence ID" value="SEQ71727.1"/>
    <property type="molecule type" value="Genomic_DNA"/>
</dbReference>
<dbReference type="Gene3D" id="1.10.10.60">
    <property type="entry name" value="Homeodomain-like"/>
    <property type="match status" value="1"/>
</dbReference>
<reference evidence="4 5" key="1">
    <citation type="submission" date="2016-10" db="EMBL/GenBank/DDBJ databases">
        <authorList>
            <person name="Varghese N."/>
            <person name="Submissions S."/>
        </authorList>
    </citation>
    <scope>NUCLEOTIDE SEQUENCE [LARGE SCALE GENOMIC DNA]</scope>
    <source>
        <strain evidence="4 5">CGMCC 1.7734</strain>
    </source>
</reference>
<keyword evidence="1 2" id="KW-0238">DNA-binding</keyword>
<feature type="DNA-binding region" description="H-T-H motif" evidence="2">
    <location>
        <begin position="35"/>
        <end position="54"/>
    </location>
</feature>
<dbReference type="SUPFAM" id="SSF46689">
    <property type="entry name" value="Homeodomain-like"/>
    <property type="match status" value="1"/>
</dbReference>
<sequence>MDITKKFENLDNDKQQRIINAALKEFAENGYEKASTNRIVNSAGIGKGMLFYYFKNKKALYHYLTDYTLDIVKNEYLTLIDTTEPDFIERMKQAARVKTKARSDNPDTFNFLGTLLLTSEGEVSADQLKKIQELQKLGNSKIYDNIDNTLFRDDIDVDKAFKLVRWSIEGYQNEISAQLAGRKMSSINLDPYWDEFYEYLDILKTSFYK</sequence>
<protein>
    <submittedName>
        <fullName evidence="4">Transcriptional regulator, TetR family</fullName>
    </submittedName>
</protein>
<dbReference type="SUPFAM" id="SSF48498">
    <property type="entry name" value="Tetracyclin repressor-like, C-terminal domain"/>
    <property type="match status" value="1"/>
</dbReference>
<comment type="caution">
    <text evidence="4">The sequence shown here is derived from an EMBL/GenBank/DDBJ whole genome shotgun (WGS) entry which is preliminary data.</text>
</comment>
<accession>A0A1H9IAY0</accession>
<proteinExistence type="predicted"/>
<dbReference type="PROSITE" id="PS50977">
    <property type="entry name" value="HTH_TETR_2"/>
    <property type="match status" value="1"/>
</dbReference>
<dbReference type="PANTHER" id="PTHR30328">
    <property type="entry name" value="TRANSCRIPTIONAL REPRESSOR"/>
    <property type="match status" value="1"/>
</dbReference>
<evidence type="ECO:0000259" key="3">
    <source>
        <dbReference type="PROSITE" id="PS50977"/>
    </source>
</evidence>
<evidence type="ECO:0000256" key="2">
    <source>
        <dbReference type="PROSITE-ProRule" id="PRU00335"/>
    </source>
</evidence>
<dbReference type="PANTHER" id="PTHR30328:SF54">
    <property type="entry name" value="HTH-TYPE TRANSCRIPTIONAL REPRESSOR SCO4008"/>
    <property type="match status" value="1"/>
</dbReference>
<dbReference type="Pfam" id="PF00440">
    <property type="entry name" value="TetR_N"/>
    <property type="match status" value="1"/>
</dbReference>
<gene>
    <name evidence="4" type="ORF">SAMN05216232_3121</name>
</gene>
<dbReference type="Proteomes" id="UP000198733">
    <property type="component" value="Unassembled WGS sequence"/>
</dbReference>
<dbReference type="InterPro" id="IPR009057">
    <property type="entry name" value="Homeodomain-like_sf"/>
</dbReference>
<keyword evidence="5" id="KW-1185">Reference proteome</keyword>
<feature type="domain" description="HTH tetR-type" evidence="3">
    <location>
        <begin position="12"/>
        <end position="72"/>
    </location>
</feature>
<dbReference type="InterPro" id="IPR023772">
    <property type="entry name" value="DNA-bd_HTH_TetR-type_CS"/>
</dbReference>
<dbReference type="PROSITE" id="PS01081">
    <property type="entry name" value="HTH_TETR_1"/>
    <property type="match status" value="1"/>
</dbReference>
<name>A0A1H9IAY0_9BACI</name>